<accession>A0A4R7IZ53</accession>
<dbReference type="AlphaFoldDB" id="A0A4R7IZ53"/>
<organism evidence="2 3">
    <name type="scientific">Naumannella halotolerans</name>
    <dbReference type="NCBI Taxonomy" id="993414"/>
    <lineage>
        <taxon>Bacteria</taxon>
        <taxon>Bacillati</taxon>
        <taxon>Actinomycetota</taxon>
        <taxon>Actinomycetes</taxon>
        <taxon>Propionibacteriales</taxon>
        <taxon>Propionibacteriaceae</taxon>
        <taxon>Naumannella</taxon>
    </lineage>
</organism>
<evidence type="ECO:0000313" key="2">
    <source>
        <dbReference type="EMBL" id="TDT30082.1"/>
    </source>
</evidence>
<evidence type="ECO:0000313" key="3">
    <source>
        <dbReference type="Proteomes" id="UP000295371"/>
    </source>
</evidence>
<gene>
    <name evidence="2" type="ORF">CLV29_3106</name>
</gene>
<keyword evidence="3" id="KW-1185">Reference proteome</keyword>
<dbReference type="PANTHER" id="PTHR10094">
    <property type="entry name" value="STEROL CARRIER PROTEIN 2 SCP-2 FAMILY PROTEIN"/>
    <property type="match status" value="1"/>
</dbReference>
<dbReference type="GO" id="GO:0005829">
    <property type="term" value="C:cytosol"/>
    <property type="evidence" value="ECO:0007669"/>
    <property type="project" value="TreeGrafter"/>
</dbReference>
<evidence type="ECO:0000259" key="1">
    <source>
        <dbReference type="Pfam" id="PF02036"/>
    </source>
</evidence>
<dbReference type="Pfam" id="PF02036">
    <property type="entry name" value="SCP2"/>
    <property type="match status" value="1"/>
</dbReference>
<feature type="domain" description="SCP2" evidence="1">
    <location>
        <begin position="16"/>
        <end position="103"/>
    </location>
</feature>
<dbReference type="InterPro" id="IPR036527">
    <property type="entry name" value="SCP2_sterol-bd_dom_sf"/>
</dbReference>
<dbReference type="EMBL" id="SOAW01000003">
    <property type="protein sequence ID" value="TDT30082.1"/>
    <property type="molecule type" value="Genomic_DNA"/>
</dbReference>
<dbReference type="SUPFAM" id="SSF55718">
    <property type="entry name" value="SCP-like"/>
    <property type="match status" value="1"/>
</dbReference>
<dbReference type="RefSeq" id="WP_133755978.1">
    <property type="nucleotide sequence ID" value="NZ_SOAW01000003.1"/>
</dbReference>
<dbReference type="Gene3D" id="3.30.1050.10">
    <property type="entry name" value="SCP2 sterol-binding domain"/>
    <property type="match status" value="1"/>
</dbReference>
<proteinExistence type="predicted"/>
<dbReference type="OrthoDB" id="5243187at2"/>
<dbReference type="Proteomes" id="UP000295371">
    <property type="component" value="Unassembled WGS sequence"/>
</dbReference>
<dbReference type="InterPro" id="IPR003033">
    <property type="entry name" value="SCP2_sterol-bd_dom"/>
</dbReference>
<reference evidence="2 3" key="1">
    <citation type="submission" date="2019-03" db="EMBL/GenBank/DDBJ databases">
        <title>Genomic Encyclopedia of Archaeal and Bacterial Type Strains, Phase II (KMG-II): from individual species to whole genera.</title>
        <authorList>
            <person name="Goeker M."/>
        </authorList>
    </citation>
    <scope>NUCLEOTIDE SEQUENCE [LARGE SCALE GENOMIC DNA]</scope>
    <source>
        <strain evidence="2 3">DSM 24323</strain>
    </source>
</reference>
<name>A0A4R7IZ53_9ACTN</name>
<comment type="caution">
    <text evidence="2">The sequence shown here is derived from an EMBL/GenBank/DDBJ whole genome shotgun (WGS) entry which is preliminary data.</text>
</comment>
<dbReference type="PANTHER" id="PTHR10094:SF25">
    <property type="entry name" value="SCP2 STEROL-BINDING DOMAIN-CONTAINING PROTEIN 1"/>
    <property type="match status" value="1"/>
</dbReference>
<protein>
    <submittedName>
        <fullName evidence="2">SCP-2 sterol transfer family protein</fullName>
    </submittedName>
</protein>
<sequence>MASRVQQLFEALAGRLDREQAAKIERTIQWKITDEDPGVWAFKIDNGSGDLISGGVDNPDATFVTDSETWIGVAEGTLDPMRQFMSGKLKVEGDMMLALRVPKFFPVGAVSNG</sequence>